<proteinExistence type="predicted"/>
<keyword evidence="1" id="KW-0812">Transmembrane</keyword>
<protein>
    <recommendedName>
        <fullName evidence="4">Methyl-accepting chemotaxis sensory transducer</fullName>
    </recommendedName>
</protein>
<accession>A0ABM6GGK0</accession>
<name>A0ABM6GGK0_9BACT</name>
<evidence type="ECO:0000313" key="3">
    <source>
        <dbReference type="Proteomes" id="UP000185490"/>
    </source>
</evidence>
<evidence type="ECO:0008006" key="4">
    <source>
        <dbReference type="Google" id="ProtNLM"/>
    </source>
</evidence>
<keyword evidence="1" id="KW-1133">Transmembrane helix</keyword>
<organism evidence="2 3">
    <name type="scientific">Thermosipho melanesiensis</name>
    <dbReference type="NCBI Taxonomy" id="46541"/>
    <lineage>
        <taxon>Bacteria</taxon>
        <taxon>Thermotogati</taxon>
        <taxon>Thermotogota</taxon>
        <taxon>Thermotogae</taxon>
        <taxon>Thermotogales</taxon>
        <taxon>Fervidobacteriaceae</taxon>
        <taxon>Thermosipho</taxon>
    </lineage>
</organism>
<evidence type="ECO:0000256" key="1">
    <source>
        <dbReference type="SAM" id="Phobius"/>
    </source>
</evidence>
<dbReference type="Proteomes" id="UP000185490">
    <property type="component" value="Chromosome"/>
</dbReference>
<feature type="transmembrane region" description="Helical" evidence="1">
    <location>
        <begin position="20"/>
        <end position="42"/>
    </location>
</feature>
<gene>
    <name evidence="2" type="ORF">BW47_09095</name>
</gene>
<keyword evidence="3" id="KW-1185">Reference proteome</keyword>
<sequence>MPVSVQAKRSITKTTKLTKFFKIVLLITIPVVLSILTVSLSVHYSRLSLEFQIQRDAFLNETNNLKTEISNLDKMIESLMIGSKTLK</sequence>
<evidence type="ECO:0000313" key="2">
    <source>
        <dbReference type="EMBL" id="APT74598.1"/>
    </source>
</evidence>
<keyword evidence="1" id="KW-0472">Membrane</keyword>
<dbReference type="RefSeq" id="WP_041426116.1">
    <property type="nucleotide sequence ID" value="NZ_CP007389.1"/>
</dbReference>
<dbReference type="EMBL" id="CP007389">
    <property type="protein sequence ID" value="APT74598.1"/>
    <property type="molecule type" value="Genomic_DNA"/>
</dbReference>
<reference evidence="2 3" key="1">
    <citation type="submission" date="2014-02" db="EMBL/GenBank/DDBJ databases">
        <title>Diversity of Thermotogales isolates from hydrothermal vents.</title>
        <authorList>
            <person name="Haverkamp T.H.A."/>
            <person name="Lossouarn J."/>
            <person name="Geslin C."/>
            <person name="Nesbo C.L."/>
        </authorList>
    </citation>
    <scope>NUCLEOTIDE SEQUENCE [LARGE SCALE GENOMIC DNA]</scope>
    <source>
        <strain evidence="2 3">431</strain>
    </source>
</reference>